<feature type="compositionally biased region" description="Acidic residues" evidence="1">
    <location>
        <begin position="731"/>
        <end position="747"/>
    </location>
</feature>
<evidence type="ECO:0000259" key="3">
    <source>
        <dbReference type="Pfam" id="PF02263"/>
    </source>
</evidence>
<evidence type="ECO:0000256" key="1">
    <source>
        <dbReference type="SAM" id="MobiDB-lite"/>
    </source>
</evidence>
<sequence length="1099" mass="119404">MAEAAAACIRPLALGVLSLLLAVPAVPLDTSRCPVQILDVQDGDAGSPAESLQLSEEGLQYLEGLPSPIHMVPVLGVYRGGKSLLMNRIMGLQAPYAGGFGVGHGQHTFTRGIYACAERVQGLGTVVWMDTEGLFSHQDARAAYGPKIFTLALLFSSSVLLNNVKVLNDQFFGFFSEQQQIARMLKKGLTDAGLPEEQLLSRNLHITWVVQQPVQYGGRGGSASERSRSQLEKFLAVRGDEARNRVRTDYQHDIFEVPVAIMDDRLWRQLDQMPDERLNPDYVGAAQRLREAVLGHLRSARPLQAAGLGEQLRMFVQAVRTEQFSGTLAREAFEATTLGTLCGNYSQAIADLAGELPTQSVETAIEQAAGEAEQRRLTAVEEYHLSESWSARLERCLEVEADALRRRNEELILSRWESAVGTLAERGECFFMGEVAGLATEFSETFGDTFSYGAYAKGHDYAAALQSTRLAECVRLTDLVWPFAPWFVWPILQPYMKDGMSGFISLLLHAVAVAGLYAMLQSFGHLPTYLDSEYPVLRFCPGLLSWVLFLPSFPWSGCARVLGILGAMHSAIRFLVALPRLCRPVGDTVGQLVNLELKINMILQRTNEILKEQQQATARQQLISAALGLAANGSCGESCAGTVELLKGLSVAVELSKDGGPLQKTVGRSLQRRASAALLRFDPSVVARGFCRQFDARDVMGCALRGELQQLVEHMVAITENALVDGAEASEGSEEGEEGEEDEEDEQASGTALTEAGSQKQGHDKKAGEDGEKDSEVSEEGDEDNKDEEEAAPESGAGLAEVGTERKERKSSREEEDEDEGEEDREDEDDPEEEGDGAEERVPASRQALVQKSAGHKKQRGSQKEKEQKAEEDEEDERAAEEADKLEGGTDDAAEAEEQDAHAPKKKVLAKKHAGQRRHAKRDGSKTKQKPSGEEDEGDAEDGAASLFEQDNKGEDSQEDGLELNETAPKDKEGALDERSTTATMTDDEMDKVIEKLDDDLRGISAKVPDGDEDDNHASGEGGSSKQGKKAEKMPATKTASSKKDSAGKKTEKAEKAGVAAKAPAPPKDPTTILEEGGDPFSTAEAVASIRRVVRTKSH</sequence>
<organism evidence="4">
    <name type="scientific">Alexandrium monilatum</name>
    <dbReference type="NCBI Taxonomy" id="311494"/>
    <lineage>
        <taxon>Eukaryota</taxon>
        <taxon>Sar</taxon>
        <taxon>Alveolata</taxon>
        <taxon>Dinophyceae</taxon>
        <taxon>Gonyaulacales</taxon>
        <taxon>Pyrocystaceae</taxon>
        <taxon>Alexandrium</taxon>
    </lineage>
</organism>
<feature type="compositionally biased region" description="Basic and acidic residues" evidence="1">
    <location>
        <begin position="1042"/>
        <end position="1056"/>
    </location>
</feature>
<dbReference type="AlphaFoldDB" id="A0A7S4QUW0"/>
<feature type="chain" id="PRO_5031566599" description="Guanylate-binding protein N-terminal domain-containing protein" evidence="2">
    <location>
        <begin position="28"/>
        <end position="1099"/>
    </location>
</feature>
<feature type="compositionally biased region" description="Basic and acidic residues" evidence="1">
    <location>
        <begin position="761"/>
        <end position="776"/>
    </location>
</feature>
<feature type="compositionally biased region" description="Basic and acidic residues" evidence="1">
    <location>
        <begin position="991"/>
        <end position="1002"/>
    </location>
</feature>
<dbReference type="InterPro" id="IPR015894">
    <property type="entry name" value="Guanylate-bd_N"/>
</dbReference>
<dbReference type="GO" id="GO:0003924">
    <property type="term" value="F:GTPase activity"/>
    <property type="evidence" value="ECO:0007669"/>
    <property type="project" value="InterPro"/>
</dbReference>
<name>A0A7S4QUW0_9DINO</name>
<dbReference type="Gene3D" id="3.40.50.300">
    <property type="entry name" value="P-loop containing nucleotide triphosphate hydrolases"/>
    <property type="match status" value="1"/>
</dbReference>
<dbReference type="SUPFAM" id="SSF52540">
    <property type="entry name" value="P-loop containing nucleoside triphosphate hydrolases"/>
    <property type="match status" value="1"/>
</dbReference>
<evidence type="ECO:0000313" key="4">
    <source>
        <dbReference type="EMBL" id="CAE4594644.1"/>
    </source>
</evidence>
<dbReference type="GO" id="GO:0005525">
    <property type="term" value="F:GTP binding"/>
    <property type="evidence" value="ECO:0007669"/>
    <property type="project" value="InterPro"/>
</dbReference>
<dbReference type="Pfam" id="PF02263">
    <property type="entry name" value="GBP"/>
    <property type="match status" value="1"/>
</dbReference>
<gene>
    <name evidence="4" type="ORF">AMON00008_LOCUS25995</name>
</gene>
<protein>
    <recommendedName>
        <fullName evidence="3">Guanylate-binding protein N-terminal domain-containing protein</fullName>
    </recommendedName>
</protein>
<feature type="compositionally biased region" description="Basic and acidic residues" evidence="1">
    <location>
        <begin position="968"/>
        <end position="980"/>
    </location>
</feature>
<evidence type="ECO:0000256" key="2">
    <source>
        <dbReference type="SAM" id="SignalP"/>
    </source>
</evidence>
<proteinExistence type="predicted"/>
<feature type="compositionally biased region" description="Acidic residues" evidence="1">
    <location>
        <begin position="870"/>
        <end position="879"/>
    </location>
</feature>
<dbReference type="EMBL" id="HBNR01037693">
    <property type="protein sequence ID" value="CAE4594644.1"/>
    <property type="molecule type" value="Transcribed_RNA"/>
</dbReference>
<feature type="compositionally biased region" description="Acidic residues" evidence="1">
    <location>
        <begin position="889"/>
        <end position="898"/>
    </location>
</feature>
<dbReference type="InterPro" id="IPR027417">
    <property type="entry name" value="P-loop_NTPase"/>
</dbReference>
<feature type="compositionally biased region" description="Basic and acidic residues" evidence="1">
    <location>
        <begin position="803"/>
        <end position="813"/>
    </location>
</feature>
<feature type="signal peptide" evidence="2">
    <location>
        <begin position="1"/>
        <end position="27"/>
    </location>
</feature>
<feature type="compositionally biased region" description="Acidic residues" evidence="1">
    <location>
        <begin position="814"/>
        <end position="837"/>
    </location>
</feature>
<reference evidence="4" key="1">
    <citation type="submission" date="2021-01" db="EMBL/GenBank/DDBJ databases">
        <authorList>
            <person name="Corre E."/>
            <person name="Pelletier E."/>
            <person name="Niang G."/>
            <person name="Scheremetjew M."/>
            <person name="Finn R."/>
            <person name="Kale V."/>
            <person name="Holt S."/>
            <person name="Cochrane G."/>
            <person name="Meng A."/>
            <person name="Brown T."/>
            <person name="Cohen L."/>
        </authorList>
    </citation>
    <scope>NUCLEOTIDE SEQUENCE</scope>
    <source>
        <strain evidence="4">CCMP3105</strain>
    </source>
</reference>
<keyword evidence="2" id="KW-0732">Signal</keyword>
<dbReference type="PANTHER" id="PTHR10751">
    <property type="entry name" value="GUANYLATE BINDING PROTEIN"/>
    <property type="match status" value="1"/>
</dbReference>
<accession>A0A7S4QUW0</accession>
<feature type="compositionally biased region" description="Basic residues" evidence="1">
    <location>
        <begin position="904"/>
        <end position="921"/>
    </location>
</feature>
<feature type="domain" description="Guanylate-binding protein N-terminal" evidence="3">
    <location>
        <begin position="50"/>
        <end position="171"/>
    </location>
</feature>
<feature type="region of interest" description="Disordered" evidence="1">
    <location>
        <begin position="725"/>
        <end position="1082"/>
    </location>
</feature>
<feature type="compositionally biased region" description="Acidic residues" evidence="1">
    <location>
        <begin position="777"/>
        <end position="792"/>
    </location>
</feature>